<dbReference type="Proteomes" id="UP000826656">
    <property type="component" value="Unassembled WGS sequence"/>
</dbReference>
<protein>
    <recommendedName>
        <fullName evidence="3">G-patch domain-containing protein</fullName>
    </recommendedName>
</protein>
<sequence length="210" mass="23795">MARAVPSTLPYDIIVHGEDDMSIYRDLSIPYFESKMGCESIVYQSIEVVSVDRFKERDPIIQPCLSFPSSTVAMKILKYGYQHCKGLGPCSQGIVLHTTFLGNQDTSGLRYKHIKRNGDKAKYHKRTNMLTQSIPYISHSFIKPQGPKIQASFIDDDIEEVCHDLSKLFCEVNMVQVGEGTSHADVQLMGSSVELNNWETTPFPIRKESW</sequence>
<gene>
    <name evidence="1" type="ORF">KY290_025040</name>
</gene>
<dbReference type="EMBL" id="JAIVGD010000018">
    <property type="protein sequence ID" value="KAH0754770.1"/>
    <property type="molecule type" value="Genomic_DNA"/>
</dbReference>
<comment type="caution">
    <text evidence="1">The sequence shown here is derived from an EMBL/GenBank/DDBJ whole genome shotgun (WGS) entry which is preliminary data.</text>
</comment>
<name>A0ABQ7USE1_SOLTU</name>
<reference evidence="1 2" key="1">
    <citation type="journal article" date="2021" name="bioRxiv">
        <title>Chromosome-scale and haplotype-resolved genome assembly of a tetraploid potato cultivar.</title>
        <authorList>
            <person name="Sun H."/>
            <person name="Jiao W.-B."/>
            <person name="Krause K."/>
            <person name="Campoy J.A."/>
            <person name="Goel M."/>
            <person name="Folz-Donahue K."/>
            <person name="Kukat C."/>
            <person name="Huettel B."/>
            <person name="Schneeberger K."/>
        </authorList>
    </citation>
    <scope>NUCLEOTIDE SEQUENCE [LARGE SCALE GENOMIC DNA]</scope>
    <source>
        <strain evidence="1">SolTubOtavaFocal</strain>
        <tissue evidence="1">Leaves</tissue>
    </source>
</reference>
<proteinExistence type="predicted"/>
<organism evidence="1 2">
    <name type="scientific">Solanum tuberosum</name>
    <name type="common">Potato</name>
    <dbReference type="NCBI Taxonomy" id="4113"/>
    <lineage>
        <taxon>Eukaryota</taxon>
        <taxon>Viridiplantae</taxon>
        <taxon>Streptophyta</taxon>
        <taxon>Embryophyta</taxon>
        <taxon>Tracheophyta</taxon>
        <taxon>Spermatophyta</taxon>
        <taxon>Magnoliopsida</taxon>
        <taxon>eudicotyledons</taxon>
        <taxon>Gunneridae</taxon>
        <taxon>Pentapetalae</taxon>
        <taxon>asterids</taxon>
        <taxon>lamiids</taxon>
        <taxon>Solanales</taxon>
        <taxon>Solanaceae</taxon>
        <taxon>Solanoideae</taxon>
        <taxon>Solaneae</taxon>
        <taxon>Solanum</taxon>
    </lineage>
</organism>
<accession>A0ABQ7USE1</accession>
<evidence type="ECO:0000313" key="1">
    <source>
        <dbReference type="EMBL" id="KAH0754770.1"/>
    </source>
</evidence>
<evidence type="ECO:0008006" key="3">
    <source>
        <dbReference type="Google" id="ProtNLM"/>
    </source>
</evidence>
<keyword evidence="2" id="KW-1185">Reference proteome</keyword>
<evidence type="ECO:0000313" key="2">
    <source>
        <dbReference type="Proteomes" id="UP000826656"/>
    </source>
</evidence>